<dbReference type="AlphaFoldDB" id="A0A223M9I5"/>
<feature type="coiled-coil region" evidence="1">
    <location>
        <begin position="333"/>
        <end position="360"/>
    </location>
</feature>
<name>A0A223M9I5_MESHO</name>
<accession>A0A223M9I5</accession>
<protein>
    <submittedName>
        <fullName evidence="2">Uncharacterized protein</fullName>
    </submittedName>
</protein>
<evidence type="ECO:0000256" key="1">
    <source>
        <dbReference type="SAM" id="Coils"/>
    </source>
</evidence>
<keyword evidence="1" id="KW-0175">Coiled coil</keyword>
<evidence type="ECO:0000313" key="2">
    <source>
        <dbReference type="EMBL" id="ASU14221.1"/>
    </source>
</evidence>
<dbReference type="RefSeq" id="WP_240536616.1">
    <property type="nucleotide sequence ID" value="NZ_CP058578.1"/>
</dbReference>
<dbReference type="EMBL" id="CP022714">
    <property type="protein sequence ID" value="ASU14221.1"/>
    <property type="molecule type" value="Genomic_DNA"/>
</dbReference>
<dbReference type="Proteomes" id="UP000215452">
    <property type="component" value="Chromosome"/>
</dbReference>
<organism evidence="2 3">
    <name type="scientific">Mesomycoplasma hyopneumoniae</name>
    <name type="common">Mycoplasma hyopneumoniae</name>
    <dbReference type="NCBI Taxonomy" id="2099"/>
    <lineage>
        <taxon>Bacteria</taxon>
        <taxon>Bacillati</taxon>
        <taxon>Mycoplasmatota</taxon>
        <taxon>Mycoplasmoidales</taxon>
        <taxon>Metamycoplasmataceae</taxon>
        <taxon>Mesomycoplasma</taxon>
    </lineage>
</organism>
<sequence length="367" mass="43957">MNKKYDIEFIKKELNYLKKHHNKKFTKTYEIYKYKFGNPENYGEYPSTFAEFLAKNENNAFFQFQTQGSIFTSYSILNQKLFFPSKTSPNPIYFLEEDKKQAIEKEVERLDSKTIQKWINRLGASNCDFDGRCENEWVNLGQIKNELMEEMDEIYELGQEYYPEGFDKAKHESPEEKEKMEKYLDKLNNIIDVYENDYSSNFKEEIEKNEWVHFDLTKDWPSIDEKYENAEWAKNDKEVLVKILLDNKPIIKGHIDTAYSAFSRLEPLSNFNLLDSIIQKHWKNYPDFFEFNNEKYGFEKLATDLVIGKLKTEETELLGYEPKIQVNIFKDSNSEKLEDRSEIKRQKEEVEEESEILSERGKLRFKM</sequence>
<gene>
    <name evidence="2" type="ORF">CIB43_00310</name>
</gene>
<evidence type="ECO:0000313" key="3">
    <source>
        <dbReference type="Proteomes" id="UP000215452"/>
    </source>
</evidence>
<proteinExistence type="predicted"/>
<reference evidence="2 3" key="1">
    <citation type="submission" date="2017-08" db="EMBL/GenBank/DDBJ databases">
        <title>The complete genome sequence of a Mycoplasma hyopneumoniae isolate in Korea.</title>
        <authorList>
            <person name="Han J."/>
            <person name="Lee N."/>
        </authorList>
    </citation>
    <scope>NUCLEOTIDE SEQUENCE [LARGE SCALE GENOMIC DNA]</scope>
    <source>
        <strain evidence="2 3">KM014</strain>
    </source>
</reference>